<proteinExistence type="predicted"/>
<reference evidence="2 3" key="1">
    <citation type="submission" date="2020-02" db="EMBL/GenBank/DDBJ databases">
        <title>Aliifodinibius halophilus 2W32, complete genome.</title>
        <authorList>
            <person name="Li Y."/>
            <person name="Wu S."/>
        </authorList>
    </citation>
    <scope>NUCLEOTIDE SEQUENCE [LARGE SCALE GENOMIC DNA]</scope>
    <source>
        <strain evidence="2 3">2W32</strain>
    </source>
</reference>
<accession>A0A6M1SU74</accession>
<evidence type="ECO:0000256" key="1">
    <source>
        <dbReference type="SAM" id="SignalP"/>
    </source>
</evidence>
<protein>
    <submittedName>
        <fullName evidence="2">Uncharacterized protein</fullName>
    </submittedName>
</protein>
<dbReference type="AlphaFoldDB" id="A0A6M1SU74"/>
<gene>
    <name evidence="2" type="ORF">G3569_04005</name>
</gene>
<keyword evidence="1" id="KW-0732">Signal</keyword>
<evidence type="ECO:0000313" key="2">
    <source>
        <dbReference type="EMBL" id="NGP87508.1"/>
    </source>
</evidence>
<name>A0A6M1SU74_9BACT</name>
<organism evidence="2 3">
    <name type="scientific">Fodinibius halophilus</name>
    <dbReference type="NCBI Taxonomy" id="1736908"/>
    <lineage>
        <taxon>Bacteria</taxon>
        <taxon>Pseudomonadati</taxon>
        <taxon>Balneolota</taxon>
        <taxon>Balneolia</taxon>
        <taxon>Balneolales</taxon>
        <taxon>Balneolaceae</taxon>
        <taxon>Fodinibius</taxon>
    </lineage>
</organism>
<feature type="chain" id="PRO_5026999537" evidence="1">
    <location>
        <begin position="25"/>
        <end position="71"/>
    </location>
</feature>
<dbReference type="EMBL" id="JAALLS010000003">
    <property type="protein sequence ID" value="NGP87508.1"/>
    <property type="molecule type" value="Genomic_DNA"/>
</dbReference>
<dbReference type="RefSeq" id="WP_165266321.1">
    <property type="nucleotide sequence ID" value="NZ_JAALLS010000003.1"/>
</dbReference>
<evidence type="ECO:0000313" key="3">
    <source>
        <dbReference type="Proteomes" id="UP000479132"/>
    </source>
</evidence>
<feature type="signal peptide" evidence="1">
    <location>
        <begin position="1"/>
        <end position="24"/>
    </location>
</feature>
<keyword evidence="3" id="KW-1185">Reference proteome</keyword>
<sequence length="71" mass="7668">MKVKIMIASLMLLFMGSVISPASAKVREDLCEDELAKCKNDCDENWNADWAKGACYTGCGAGYAACEIAIE</sequence>
<comment type="caution">
    <text evidence="2">The sequence shown here is derived from an EMBL/GenBank/DDBJ whole genome shotgun (WGS) entry which is preliminary data.</text>
</comment>
<dbReference type="Proteomes" id="UP000479132">
    <property type="component" value="Unassembled WGS sequence"/>
</dbReference>